<gene>
    <name evidence="2" type="ORF">MF672_010835</name>
</gene>
<dbReference type="Proteomes" id="UP001317259">
    <property type="component" value="Unassembled WGS sequence"/>
</dbReference>
<reference evidence="2 3" key="1">
    <citation type="submission" date="2022-04" db="EMBL/GenBank/DDBJ databases">
        <title>Genome draft of Actinomadura sp. ATCC 31491.</title>
        <authorList>
            <person name="Shi X."/>
            <person name="Du Y."/>
        </authorList>
    </citation>
    <scope>NUCLEOTIDE SEQUENCE [LARGE SCALE GENOMIC DNA]</scope>
    <source>
        <strain evidence="2 3">ATCC 31491</strain>
    </source>
</reference>
<accession>A0ABT0FPN7</accession>
<evidence type="ECO:0000256" key="1">
    <source>
        <dbReference type="SAM" id="MobiDB-lite"/>
    </source>
</evidence>
<protein>
    <recommendedName>
        <fullName evidence="4">PepSY domain-containing protein</fullName>
    </recommendedName>
</protein>
<proteinExistence type="predicted"/>
<evidence type="ECO:0008006" key="4">
    <source>
        <dbReference type="Google" id="ProtNLM"/>
    </source>
</evidence>
<feature type="compositionally biased region" description="Basic and acidic residues" evidence="1">
    <location>
        <begin position="58"/>
        <end position="67"/>
    </location>
</feature>
<comment type="caution">
    <text evidence="2">The sequence shown here is derived from an EMBL/GenBank/DDBJ whole genome shotgun (WGS) entry which is preliminary data.</text>
</comment>
<feature type="region of interest" description="Disordered" evidence="1">
    <location>
        <begin position="58"/>
        <end position="94"/>
    </location>
</feature>
<evidence type="ECO:0000313" key="2">
    <source>
        <dbReference type="EMBL" id="MCK2214282.1"/>
    </source>
</evidence>
<sequence>MMTPEQAAARLGIAAHQVASVAPLDEDGHYHVTLAGERGEWLVSDQVARPYVVDVDGERVGEVDARPAGEAGDLEDEERTTEPAPKPTRRRAKQ</sequence>
<dbReference type="EMBL" id="JAKRKC020000001">
    <property type="protein sequence ID" value="MCK2214282.1"/>
    <property type="molecule type" value="Genomic_DNA"/>
</dbReference>
<evidence type="ECO:0000313" key="3">
    <source>
        <dbReference type="Proteomes" id="UP001317259"/>
    </source>
</evidence>
<organism evidence="2 3">
    <name type="scientific">Actinomadura luzonensis</name>
    <dbReference type="NCBI Taxonomy" id="2805427"/>
    <lineage>
        <taxon>Bacteria</taxon>
        <taxon>Bacillati</taxon>
        <taxon>Actinomycetota</taxon>
        <taxon>Actinomycetes</taxon>
        <taxon>Streptosporangiales</taxon>
        <taxon>Thermomonosporaceae</taxon>
        <taxon>Actinomadura</taxon>
    </lineage>
</organism>
<dbReference type="RefSeq" id="WP_242380727.1">
    <property type="nucleotide sequence ID" value="NZ_JAKRKC020000001.1"/>
</dbReference>
<keyword evidence="3" id="KW-1185">Reference proteome</keyword>
<name>A0ABT0FPN7_9ACTN</name>